<evidence type="ECO:0000259" key="2">
    <source>
        <dbReference type="Pfam" id="PF26345"/>
    </source>
</evidence>
<dbReference type="Pfam" id="PF26345">
    <property type="entry name" value="ScoMcrA_N"/>
    <property type="match status" value="1"/>
</dbReference>
<gene>
    <name evidence="3" type="ORF">GCM10022383_10450</name>
</gene>
<name>A0ABP7N266_9MICO</name>
<organism evidence="3 4">
    <name type="scientific">Microbacterium soli</name>
    <dbReference type="NCBI Taxonomy" id="446075"/>
    <lineage>
        <taxon>Bacteria</taxon>
        <taxon>Bacillati</taxon>
        <taxon>Actinomycetota</taxon>
        <taxon>Actinomycetes</taxon>
        <taxon>Micrococcales</taxon>
        <taxon>Microbacteriaceae</taxon>
        <taxon>Microbacterium</taxon>
    </lineage>
</organism>
<reference evidence="4" key="1">
    <citation type="journal article" date="2019" name="Int. J. Syst. Evol. Microbiol.">
        <title>The Global Catalogue of Microorganisms (GCM) 10K type strain sequencing project: providing services to taxonomists for standard genome sequencing and annotation.</title>
        <authorList>
            <consortium name="The Broad Institute Genomics Platform"/>
            <consortium name="The Broad Institute Genome Sequencing Center for Infectious Disease"/>
            <person name="Wu L."/>
            <person name="Ma J."/>
        </authorList>
    </citation>
    <scope>NUCLEOTIDE SEQUENCE [LARGE SCALE GENOMIC DNA]</scope>
    <source>
        <strain evidence="4">JCM 17024</strain>
    </source>
</reference>
<dbReference type="RefSeq" id="WP_344818469.1">
    <property type="nucleotide sequence ID" value="NZ_BAABCP010000001.1"/>
</dbReference>
<dbReference type="Proteomes" id="UP001501591">
    <property type="component" value="Unassembled WGS sequence"/>
</dbReference>
<evidence type="ECO:0000313" key="4">
    <source>
        <dbReference type="Proteomes" id="UP001501591"/>
    </source>
</evidence>
<dbReference type="EMBL" id="BAABCP010000001">
    <property type="protein sequence ID" value="GAA3933840.1"/>
    <property type="molecule type" value="Genomic_DNA"/>
</dbReference>
<evidence type="ECO:0000313" key="3">
    <source>
        <dbReference type="EMBL" id="GAA3933840.1"/>
    </source>
</evidence>
<sequence>MVSYTALTDRSAVDAAIDECDRVGRAAFLHKYGFREASTYFLITEDGCYDSKAIFGVAYGIQHGTPLGSDEFSGGKDAAAGRLSELGYTIEGMDSARTYFDSLDAALDDFRHPVENRTRVRAFAMERDFERFYTTPSRTYIAMIERGAERPSAWAHVGFISYRKDDGTLDEVTLPYNRVRGGGASRQRSRTDAERATCPNPDCGMQLPASGTCDYC</sequence>
<evidence type="ECO:0000256" key="1">
    <source>
        <dbReference type="SAM" id="MobiDB-lite"/>
    </source>
</evidence>
<feature type="region of interest" description="Disordered" evidence="1">
    <location>
        <begin position="180"/>
        <end position="201"/>
    </location>
</feature>
<keyword evidence="4" id="KW-1185">Reference proteome</keyword>
<accession>A0ABP7N266</accession>
<dbReference type="InterPro" id="IPR058807">
    <property type="entry name" value="ScoMcrA_N"/>
</dbReference>
<comment type="caution">
    <text evidence="3">The sequence shown here is derived from an EMBL/GenBank/DDBJ whole genome shotgun (WGS) entry which is preliminary data.</text>
</comment>
<feature type="domain" description="ScoMcrA-like N-terminal head" evidence="2">
    <location>
        <begin position="9"/>
        <end position="91"/>
    </location>
</feature>
<protein>
    <recommendedName>
        <fullName evidence="2">ScoMcrA-like N-terminal head domain-containing protein</fullName>
    </recommendedName>
</protein>
<proteinExistence type="predicted"/>